<evidence type="ECO:0000256" key="4">
    <source>
        <dbReference type="SAM" id="MobiDB-lite"/>
    </source>
</evidence>
<feature type="chain" id="PRO_5007419362" evidence="5">
    <location>
        <begin position="38"/>
        <end position="1053"/>
    </location>
</feature>
<dbReference type="GO" id="GO:0034663">
    <property type="term" value="C:endoplasmic reticulum chaperone complex"/>
    <property type="evidence" value="ECO:0007669"/>
    <property type="project" value="TreeGrafter"/>
</dbReference>
<evidence type="ECO:0000256" key="1">
    <source>
        <dbReference type="ARBA" id="ARBA00022741"/>
    </source>
</evidence>
<evidence type="ECO:0000313" key="6">
    <source>
        <dbReference type="EMBL" id="KPA73751.1"/>
    </source>
</evidence>
<reference evidence="6 7" key="1">
    <citation type="submission" date="2015-07" db="EMBL/GenBank/DDBJ databases">
        <title>High-quality genome of monoxenous trypanosomatid Leptomonas pyrrhocoris.</title>
        <authorList>
            <person name="Flegontov P."/>
            <person name="Butenko A."/>
            <person name="Firsov S."/>
            <person name="Vlcek C."/>
            <person name="Logacheva M.D."/>
            <person name="Field M."/>
            <person name="Filatov D."/>
            <person name="Flegontova O."/>
            <person name="Gerasimov E."/>
            <person name="Jackson A.P."/>
            <person name="Kelly S."/>
            <person name="Opperdoes F."/>
            <person name="O'Reilly A."/>
            <person name="Votypka J."/>
            <person name="Yurchenko V."/>
            <person name="Lukes J."/>
        </authorList>
    </citation>
    <scope>NUCLEOTIDE SEQUENCE [LARGE SCALE GENOMIC DNA]</scope>
    <source>
        <strain evidence="6">H10</strain>
    </source>
</reference>
<feature type="region of interest" description="Disordered" evidence="4">
    <location>
        <begin position="672"/>
        <end position="700"/>
    </location>
</feature>
<dbReference type="OrthoDB" id="10262720at2759"/>
<feature type="signal peptide" evidence="5">
    <location>
        <begin position="1"/>
        <end position="37"/>
    </location>
</feature>
<dbReference type="InterPro" id="IPR043129">
    <property type="entry name" value="ATPase_NBD"/>
</dbReference>
<protein>
    <submittedName>
        <fullName evidence="6">Putative mitochondrial HSP70-like protein</fullName>
    </submittedName>
</protein>
<keyword evidence="3" id="KW-0143">Chaperone</keyword>
<dbReference type="Gene3D" id="3.90.640.10">
    <property type="entry name" value="Actin, Chain A, domain 4"/>
    <property type="match status" value="1"/>
</dbReference>
<dbReference type="RefSeq" id="XP_015652191.1">
    <property type="nucleotide sequence ID" value="XM_015809255.1"/>
</dbReference>
<name>A0A0N0VCT7_LEPPY</name>
<feature type="region of interest" description="Disordered" evidence="4">
    <location>
        <begin position="904"/>
        <end position="968"/>
    </location>
</feature>
<dbReference type="InterPro" id="IPR013126">
    <property type="entry name" value="Hsp_70_fam"/>
</dbReference>
<feature type="region of interest" description="Disordered" evidence="4">
    <location>
        <begin position="730"/>
        <end position="763"/>
    </location>
</feature>
<dbReference type="GO" id="GO:0005524">
    <property type="term" value="F:ATP binding"/>
    <property type="evidence" value="ECO:0007669"/>
    <property type="project" value="UniProtKB-KW"/>
</dbReference>
<keyword evidence="2" id="KW-0067">ATP-binding</keyword>
<keyword evidence="7" id="KW-1185">Reference proteome</keyword>
<evidence type="ECO:0000256" key="2">
    <source>
        <dbReference type="ARBA" id="ARBA00022840"/>
    </source>
</evidence>
<dbReference type="AlphaFoldDB" id="A0A0N0VCT7"/>
<accession>A0A0N0VCT7</accession>
<dbReference type="Gene3D" id="3.30.420.40">
    <property type="match status" value="2"/>
</dbReference>
<proteinExistence type="predicted"/>
<dbReference type="PANTHER" id="PTHR45639">
    <property type="entry name" value="HSC70CB, ISOFORM G-RELATED"/>
    <property type="match status" value="1"/>
</dbReference>
<dbReference type="Gene3D" id="3.30.30.30">
    <property type="match status" value="1"/>
</dbReference>
<organism evidence="6 7">
    <name type="scientific">Leptomonas pyrrhocoris</name>
    <name type="common">Firebug parasite</name>
    <dbReference type="NCBI Taxonomy" id="157538"/>
    <lineage>
        <taxon>Eukaryota</taxon>
        <taxon>Discoba</taxon>
        <taxon>Euglenozoa</taxon>
        <taxon>Kinetoplastea</taxon>
        <taxon>Metakinetoplastina</taxon>
        <taxon>Trypanosomatida</taxon>
        <taxon>Trypanosomatidae</taxon>
        <taxon>Leishmaniinae</taxon>
        <taxon>Leptomonas</taxon>
    </lineage>
</organism>
<dbReference type="GO" id="GO:0030968">
    <property type="term" value="P:endoplasmic reticulum unfolded protein response"/>
    <property type="evidence" value="ECO:0007669"/>
    <property type="project" value="TreeGrafter"/>
</dbReference>
<evidence type="ECO:0000256" key="3">
    <source>
        <dbReference type="ARBA" id="ARBA00023186"/>
    </source>
</evidence>
<evidence type="ECO:0000256" key="5">
    <source>
        <dbReference type="SAM" id="SignalP"/>
    </source>
</evidence>
<gene>
    <name evidence="6" type="ORF">ABB37_09650</name>
</gene>
<sequence>MKPVTARASGCAGARHRCLRVLCALLLLFAAVPPRDSGGRNGRQSFLFVDVAVAAGAAGALPSSPPIIEAELIAIDLGHENMKISAWRVQEEEVQVVKPGGTGTAVTTTTATTGVVSMVLNDQTNRKSPPCVAFRYFKASAGSAANDGSNIITNAEEAKADAAVEGNLLYPADYQLERTFAEQAQALAPRFPTQVICDPAQLLGYTLFNATSTANGSEPAAAASPYQISADELTATYSFHVKPISQQQQQWRQRRQALGVFVPFFSSPNNPIDSADAGSFFSAEELTAMLFGYARRMAEKADAADNALSEDEERQLIDLLNNTAARGDRDSAPLRGHAVPRYAALTVPIHSTVAQRQALVDAAALVGLRVVRLVHSTTGAAVQLAYMKAEQVFVPGTTQYVMLYDMGSQQAEVAVYSYAAVPSAVAQRVKYAGAIELKALVGSRQLGGAAFDTCIAAQWDALYFANSILAGVGRARTEAERRAAAKQRGSLLRAAHKAKEMLSVNQEAHITLDGVHADPARFSEAARTQLQRQPRVAAVTPDGVLTLRYTRRAFEQECAALFDAAVALRDEAIAATAGLVGTVGALARFEVIGGGTRVPLLLQRLSEGYRDGGSLVDRTLNSDEAAVLGTTLLSIATAPHALQLRGASSVPRYRVREWLTSAVYVSISSHNVKAKKTDGTDDEDGQPGRAPKAVTSSTAGDDTAHLRLLFPAVKTIVPTTRSVRVQLATDGADSAEDNGANRTSDQQHGDVVHHKQKMTSSAPAVGDSVTVTLYSGLAVDEAYREGVRAASAQVPDSHGGNNSTSVDPADRVVAVPAAAGCPSCYVRTYVVDGITDAKEVLKAQVERQHSAGRGHGGGGGVIVELDSAEVVVEAAATVSGIPHCTVAYLRAVYRVTPVNSTAATLPTAEGMHSSRPEGVEAGTSEAAHQGETHEGGGAAAAEETSVDEEEEQAGAHAEPATTTAAAAATTTSDVFEVKVSALPIRRVTPSRDDVSTTATTTAVMLSLRCRCATTWTARSCCAHTDGCSGCSGWTTFACNAVRCATTSKVRLSG</sequence>
<dbReference type="VEuPathDB" id="TriTrypDB:LpyrH10_33_0580"/>
<dbReference type="PANTHER" id="PTHR45639:SF3">
    <property type="entry name" value="HYPOXIA UP-REGULATED PROTEIN 1"/>
    <property type="match status" value="1"/>
</dbReference>
<dbReference type="RefSeq" id="XP_015652190.1">
    <property type="nucleotide sequence ID" value="XM_015809254.1"/>
</dbReference>
<dbReference type="SUPFAM" id="SSF53067">
    <property type="entry name" value="Actin-like ATPase domain"/>
    <property type="match status" value="2"/>
</dbReference>
<dbReference type="Proteomes" id="UP000037923">
    <property type="component" value="Unassembled WGS sequence"/>
</dbReference>
<dbReference type="Pfam" id="PF00012">
    <property type="entry name" value="HSP70"/>
    <property type="match status" value="1"/>
</dbReference>
<evidence type="ECO:0000313" key="7">
    <source>
        <dbReference type="Proteomes" id="UP000037923"/>
    </source>
</evidence>
<keyword evidence="1" id="KW-0547">Nucleotide-binding</keyword>
<keyword evidence="5" id="KW-0732">Signal</keyword>
<comment type="caution">
    <text evidence="6">The sequence shown here is derived from an EMBL/GenBank/DDBJ whole genome shotgun (WGS) entry which is preliminary data.</text>
</comment>
<dbReference type="EMBL" id="LGTL01000033">
    <property type="protein sequence ID" value="KPA73751.1"/>
    <property type="molecule type" value="Genomic_DNA"/>
</dbReference>
<dbReference type="EMBL" id="LGTL01000033">
    <property type="protein sequence ID" value="KPA73752.1"/>
    <property type="molecule type" value="Genomic_DNA"/>
</dbReference>
<dbReference type="GO" id="GO:0140662">
    <property type="term" value="F:ATP-dependent protein folding chaperone"/>
    <property type="evidence" value="ECO:0007669"/>
    <property type="project" value="InterPro"/>
</dbReference>
<dbReference type="GeneID" id="26909933"/>